<dbReference type="OrthoDB" id="1443914at2"/>
<evidence type="ECO:0000313" key="2">
    <source>
        <dbReference type="Proteomes" id="UP000198569"/>
    </source>
</evidence>
<evidence type="ECO:0008006" key="3">
    <source>
        <dbReference type="Google" id="ProtNLM"/>
    </source>
</evidence>
<dbReference type="Proteomes" id="UP000198569">
    <property type="component" value="Unassembled WGS sequence"/>
</dbReference>
<protein>
    <recommendedName>
        <fullName evidence="3">DUF4402 domain-containing protein</fullName>
    </recommendedName>
</protein>
<dbReference type="AlphaFoldDB" id="A0A1H2ZGJ9"/>
<dbReference type="EMBL" id="FNMV01000007">
    <property type="protein sequence ID" value="SDX15914.1"/>
    <property type="molecule type" value="Genomic_DNA"/>
</dbReference>
<accession>A0A1H2ZGJ9</accession>
<dbReference type="STRING" id="229203.SAMN05444338_107169"/>
<dbReference type="RefSeq" id="WP_091432003.1">
    <property type="nucleotide sequence ID" value="NZ_FNMV01000007.1"/>
</dbReference>
<evidence type="ECO:0000313" key="1">
    <source>
        <dbReference type="EMBL" id="SDX15914.1"/>
    </source>
</evidence>
<reference evidence="2" key="1">
    <citation type="submission" date="2016-10" db="EMBL/GenBank/DDBJ databases">
        <authorList>
            <person name="Varghese N."/>
            <person name="Submissions S."/>
        </authorList>
    </citation>
    <scope>NUCLEOTIDE SEQUENCE [LARGE SCALE GENOMIC DNA]</scope>
    <source>
        <strain evidence="2">DSM 15718</strain>
    </source>
</reference>
<organism evidence="1 2">
    <name type="scientific">Flavobacterium degerlachei</name>
    <dbReference type="NCBI Taxonomy" id="229203"/>
    <lineage>
        <taxon>Bacteria</taxon>
        <taxon>Pseudomonadati</taxon>
        <taxon>Bacteroidota</taxon>
        <taxon>Flavobacteriia</taxon>
        <taxon>Flavobacteriales</taxon>
        <taxon>Flavobacteriaceae</taxon>
        <taxon>Flavobacterium</taxon>
    </lineage>
</organism>
<dbReference type="Pfam" id="PF14352">
    <property type="entry name" value="DUF4402"/>
    <property type="match status" value="1"/>
</dbReference>
<gene>
    <name evidence="1" type="ORF">SAMN05444338_107169</name>
</gene>
<name>A0A1H2ZGJ9_9FLAO</name>
<sequence length="171" mass="18104">MKIINSKTAFCKLRLIVSALLFCAGYSYGQPSLPPRFIEVNAIQNLNFGSFVLTGSAGGSVLLGYNGIRSSTGSIALLGNDSQPAIFEVKLLQGRNVKIDFTGTYTLTGSNGGSLVLTIDTTEKGNTGTFFPTDNNRAFTTNLSVGGKLDIPGNSIPGTYIGTFNITFNQE</sequence>
<proteinExistence type="predicted"/>
<keyword evidence="2" id="KW-1185">Reference proteome</keyword>
<dbReference type="InterPro" id="IPR025514">
    <property type="entry name" value="DUF4402"/>
</dbReference>